<organism evidence="2 3">
    <name type="scientific">Phialemonium thermophilum</name>
    <dbReference type="NCBI Taxonomy" id="223376"/>
    <lineage>
        <taxon>Eukaryota</taxon>
        <taxon>Fungi</taxon>
        <taxon>Dikarya</taxon>
        <taxon>Ascomycota</taxon>
        <taxon>Pezizomycotina</taxon>
        <taxon>Sordariomycetes</taxon>
        <taxon>Sordariomycetidae</taxon>
        <taxon>Cephalothecales</taxon>
        <taxon>Cephalothecaceae</taxon>
        <taxon>Phialemonium</taxon>
    </lineage>
</organism>
<dbReference type="EMBL" id="JAZHXJ010001775">
    <property type="protein sequence ID" value="KAL1843948.1"/>
    <property type="molecule type" value="Genomic_DNA"/>
</dbReference>
<accession>A0ABR3VRH2</accession>
<gene>
    <name evidence="2" type="ORF">VTK73DRAFT_2688</name>
</gene>
<reference evidence="2 3" key="1">
    <citation type="journal article" date="2024" name="Commun. Biol.">
        <title>Comparative genomic analysis of thermophilic fungi reveals convergent evolutionary adaptations and gene losses.</title>
        <authorList>
            <person name="Steindorff A.S."/>
            <person name="Aguilar-Pontes M.V."/>
            <person name="Robinson A.J."/>
            <person name="Andreopoulos B."/>
            <person name="LaButti K."/>
            <person name="Kuo A."/>
            <person name="Mondo S."/>
            <person name="Riley R."/>
            <person name="Otillar R."/>
            <person name="Haridas S."/>
            <person name="Lipzen A."/>
            <person name="Grimwood J."/>
            <person name="Schmutz J."/>
            <person name="Clum A."/>
            <person name="Reid I.D."/>
            <person name="Moisan M.C."/>
            <person name="Butler G."/>
            <person name="Nguyen T.T.M."/>
            <person name="Dewar K."/>
            <person name="Conant G."/>
            <person name="Drula E."/>
            <person name="Henrissat B."/>
            <person name="Hansel C."/>
            <person name="Singer S."/>
            <person name="Hutchinson M.I."/>
            <person name="de Vries R.P."/>
            <person name="Natvig D.O."/>
            <person name="Powell A.J."/>
            <person name="Tsang A."/>
            <person name="Grigoriev I.V."/>
        </authorList>
    </citation>
    <scope>NUCLEOTIDE SEQUENCE [LARGE SCALE GENOMIC DNA]</scope>
    <source>
        <strain evidence="2 3">ATCC 24622</strain>
    </source>
</reference>
<keyword evidence="3" id="KW-1185">Reference proteome</keyword>
<protein>
    <submittedName>
        <fullName evidence="2">Uncharacterized protein</fullName>
    </submittedName>
</protein>
<feature type="region of interest" description="Disordered" evidence="1">
    <location>
        <begin position="1"/>
        <end position="27"/>
    </location>
</feature>
<evidence type="ECO:0000256" key="1">
    <source>
        <dbReference type="SAM" id="MobiDB-lite"/>
    </source>
</evidence>
<sequence>MDPSCLPPSCPVMGSGGQGPGQRYPQANGSVTLQRRRETIRWCLSVPNHSDRISSGGSLPPLQPTEASHRWASPSSALPSMFPPRVATPTPVWGGVALQGVAADPAGHAAASLRMDRLWLSCRRGPCTSRLGVSAPALASQPIPAPHPVYAAWADVPKLLLLHVRCAREPPA</sequence>
<dbReference type="Proteomes" id="UP001586593">
    <property type="component" value="Unassembled WGS sequence"/>
</dbReference>
<name>A0ABR3VRH2_9PEZI</name>
<feature type="region of interest" description="Disordered" evidence="1">
    <location>
        <begin position="51"/>
        <end position="74"/>
    </location>
</feature>
<evidence type="ECO:0000313" key="2">
    <source>
        <dbReference type="EMBL" id="KAL1843948.1"/>
    </source>
</evidence>
<proteinExistence type="predicted"/>
<feature type="compositionally biased region" description="Pro residues" evidence="1">
    <location>
        <begin position="1"/>
        <end position="10"/>
    </location>
</feature>
<evidence type="ECO:0000313" key="3">
    <source>
        <dbReference type="Proteomes" id="UP001586593"/>
    </source>
</evidence>
<comment type="caution">
    <text evidence="2">The sequence shown here is derived from an EMBL/GenBank/DDBJ whole genome shotgun (WGS) entry which is preliminary data.</text>
</comment>